<gene>
    <name evidence="3" type="ORF">M0813_10634</name>
</gene>
<evidence type="ECO:0000256" key="1">
    <source>
        <dbReference type="SAM" id="Phobius"/>
    </source>
</evidence>
<reference evidence="3" key="1">
    <citation type="submission" date="2022-08" db="EMBL/GenBank/DDBJ databases">
        <title>Novel sulfate-reducing endosymbionts in the free-living metamonad Anaeramoeba.</title>
        <authorList>
            <person name="Jerlstrom-Hultqvist J."/>
            <person name="Cepicka I."/>
            <person name="Gallot-Lavallee L."/>
            <person name="Salas-Leiva D."/>
            <person name="Curtis B.A."/>
            <person name="Zahonova K."/>
            <person name="Pipaliya S."/>
            <person name="Dacks J."/>
            <person name="Roger A.J."/>
        </authorList>
    </citation>
    <scope>NUCLEOTIDE SEQUENCE</scope>
    <source>
        <strain evidence="3">Schooner1</strain>
    </source>
</reference>
<keyword evidence="1" id="KW-0812">Transmembrane</keyword>
<evidence type="ECO:0000313" key="3">
    <source>
        <dbReference type="EMBL" id="KAJ6226628.1"/>
    </source>
</evidence>
<feature type="chain" id="PRO_5046930523" evidence="2">
    <location>
        <begin position="26"/>
        <end position="473"/>
    </location>
</feature>
<accession>A0ABQ8X247</accession>
<name>A0ABQ8X247_9EUKA</name>
<evidence type="ECO:0000256" key="2">
    <source>
        <dbReference type="SAM" id="SignalP"/>
    </source>
</evidence>
<keyword evidence="1" id="KW-0472">Membrane</keyword>
<keyword evidence="2" id="KW-0732">Signal</keyword>
<organism evidence="3 4">
    <name type="scientific">Anaeramoeba flamelloides</name>
    <dbReference type="NCBI Taxonomy" id="1746091"/>
    <lineage>
        <taxon>Eukaryota</taxon>
        <taxon>Metamonada</taxon>
        <taxon>Anaeramoebidae</taxon>
        <taxon>Anaeramoeba</taxon>
    </lineage>
</organism>
<feature type="signal peptide" evidence="2">
    <location>
        <begin position="1"/>
        <end position="25"/>
    </location>
</feature>
<proteinExistence type="predicted"/>
<keyword evidence="1" id="KW-1133">Transmembrane helix</keyword>
<feature type="transmembrane region" description="Helical" evidence="1">
    <location>
        <begin position="455"/>
        <end position="472"/>
    </location>
</feature>
<dbReference type="Gene3D" id="3.20.20.80">
    <property type="entry name" value="Glycosidases"/>
    <property type="match status" value="1"/>
</dbReference>
<protein>
    <submittedName>
        <fullName evidence="3">Uncharacterized protein</fullName>
    </submittedName>
</protein>
<comment type="caution">
    <text evidence="3">The sequence shown here is derived from an EMBL/GenBank/DDBJ whole genome shotgun (WGS) entry which is preliminary data.</text>
</comment>
<keyword evidence="4" id="KW-1185">Reference proteome</keyword>
<dbReference type="Proteomes" id="UP001150062">
    <property type="component" value="Unassembled WGS sequence"/>
</dbReference>
<sequence>MKQHQQKFLMTFMFVVFVLSTIVSANSFDLVQSNKKFLLAAYLPWFKVSDLQTYECNHWEWCGGYASVYTPLLGVYDNVNEDSDRTRRAHLMQMRASGVNGVIVNWFGEKDPNGNPRYENQGTHLLVENLPQEMGFAIMLDAENYRDAVNTNTSVRKERFLNDVRYLKSQFFEHPNYLKMDGKPILEYFRKPLSETLDNRTVPFEWWQQISDEVDFAFVEQIVDKEKEPNFFKFSKALFGWPEPTHDDPQDYGYYVIKHVLDNTLDWKETNDPDLSQNFTVITGIWPGFDDTGVLGWTCDHNSVRKINREVGNQQVLSKTYQQIKEYNQNVKSKFPNNYHKYIINTLQIATFNDWNEGSQIEASKEFGINDIINTATIAQDFGVEFTHLDTQHYDSLKKYLSILNPNNDHGLELSETQKIELENLFFAEKYDEFTLNIDRYFNDQVSETPFFKPFHSFLLILFFSIFVLMGFF</sequence>
<evidence type="ECO:0000313" key="4">
    <source>
        <dbReference type="Proteomes" id="UP001150062"/>
    </source>
</evidence>
<dbReference type="EMBL" id="JAOAOG010000341">
    <property type="protein sequence ID" value="KAJ6226628.1"/>
    <property type="molecule type" value="Genomic_DNA"/>
</dbReference>